<organism evidence="1 2">
    <name type="scientific">Actinoallomurus acaciae</name>
    <dbReference type="NCBI Taxonomy" id="502577"/>
    <lineage>
        <taxon>Bacteria</taxon>
        <taxon>Bacillati</taxon>
        <taxon>Actinomycetota</taxon>
        <taxon>Actinomycetes</taxon>
        <taxon>Streptosporangiales</taxon>
        <taxon>Thermomonosporaceae</taxon>
        <taxon>Actinoallomurus</taxon>
    </lineage>
</organism>
<sequence length="120" mass="13650">MSKNVEIQYFADDRSGCSVLVFVGHHQGQVRHLQEHLEKKIPVLSFRDLLRAVDKSKSVKELQESLLRLGIGTPPACERKAFKRINKALGDPDPKVRWAELWATAYSRWPEFRPALAAVA</sequence>
<dbReference type="Proteomes" id="UP001589627">
    <property type="component" value="Unassembled WGS sequence"/>
</dbReference>
<gene>
    <name evidence="1" type="ORF">ACFFNX_21415</name>
</gene>
<evidence type="ECO:0000313" key="2">
    <source>
        <dbReference type="Proteomes" id="UP001589627"/>
    </source>
</evidence>
<comment type="caution">
    <text evidence="1">The sequence shown here is derived from an EMBL/GenBank/DDBJ whole genome shotgun (WGS) entry which is preliminary data.</text>
</comment>
<accession>A0ABV5YI72</accession>
<dbReference type="RefSeq" id="WP_378204952.1">
    <property type="nucleotide sequence ID" value="NZ_JBHLZP010000157.1"/>
</dbReference>
<keyword evidence="2" id="KW-1185">Reference proteome</keyword>
<protein>
    <submittedName>
        <fullName evidence="1">Uncharacterized protein</fullName>
    </submittedName>
</protein>
<dbReference type="EMBL" id="JBHLZP010000157">
    <property type="protein sequence ID" value="MFB9834750.1"/>
    <property type="molecule type" value="Genomic_DNA"/>
</dbReference>
<proteinExistence type="predicted"/>
<name>A0ABV5YI72_9ACTN</name>
<reference evidence="1 2" key="1">
    <citation type="submission" date="2024-09" db="EMBL/GenBank/DDBJ databases">
        <authorList>
            <person name="Sun Q."/>
            <person name="Mori K."/>
        </authorList>
    </citation>
    <scope>NUCLEOTIDE SEQUENCE [LARGE SCALE GENOMIC DNA]</scope>
    <source>
        <strain evidence="1 2">TBRC 0563</strain>
    </source>
</reference>
<evidence type="ECO:0000313" key="1">
    <source>
        <dbReference type="EMBL" id="MFB9834750.1"/>
    </source>
</evidence>